<dbReference type="EMBL" id="JBGFUD010011458">
    <property type="protein sequence ID" value="MFH4983213.1"/>
    <property type="molecule type" value="Genomic_DNA"/>
</dbReference>
<gene>
    <name evidence="2" type="ORF">AB6A40_009922</name>
</gene>
<dbReference type="AlphaFoldDB" id="A0ABD6ETC5"/>
<organism evidence="2 3">
    <name type="scientific">Gnathostoma spinigerum</name>
    <dbReference type="NCBI Taxonomy" id="75299"/>
    <lineage>
        <taxon>Eukaryota</taxon>
        <taxon>Metazoa</taxon>
        <taxon>Ecdysozoa</taxon>
        <taxon>Nematoda</taxon>
        <taxon>Chromadorea</taxon>
        <taxon>Rhabditida</taxon>
        <taxon>Spirurina</taxon>
        <taxon>Gnathostomatomorpha</taxon>
        <taxon>Gnathostomatoidea</taxon>
        <taxon>Gnathostomatidae</taxon>
        <taxon>Gnathostoma</taxon>
    </lineage>
</organism>
<keyword evidence="3" id="KW-1185">Reference proteome</keyword>
<sequence>MTTEHDIPELAVTTSEADDSKSDQNYSQQESSPKHLFDVMNVVERTTEAELDQLFADRYTDSNSLYREVSKGFPEVCVVHPWPQQSAINRRYTDRDNRPKQGGKWLNGNRREHRWNPYNDREHRTGQRYNRNTGWRGNRDGEWRENPHGSWGPRGSRRGRA</sequence>
<feature type="region of interest" description="Disordered" evidence="1">
    <location>
        <begin position="1"/>
        <end position="36"/>
    </location>
</feature>
<accession>A0ABD6ETC5</accession>
<evidence type="ECO:0000313" key="3">
    <source>
        <dbReference type="Proteomes" id="UP001608902"/>
    </source>
</evidence>
<evidence type="ECO:0000313" key="2">
    <source>
        <dbReference type="EMBL" id="MFH4983213.1"/>
    </source>
</evidence>
<feature type="region of interest" description="Disordered" evidence="1">
    <location>
        <begin position="89"/>
        <end position="161"/>
    </location>
</feature>
<dbReference type="Proteomes" id="UP001608902">
    <property type="component" value="Unassembled WGS sequence"/>
</dbReference>
<reference evidence="2 3" key="1">
    <citation type="submission" date="2024-08" db="EMBL/GenBank/DDBJ databases">
        <title>Gnathostoma spinigerum genome.</title>
        <authorList>
            <person name="Gonzalez-Bertolin B."/>
            <person name="Monzon S."/>
            <person name="Zaballos A."/>
            <person name="Jimenez P."/>
            <person name="Dekumyoy P."/>
            <person name="Varona S."/>
            <person name="Cuesta I."/>
            <person name="Sumanam S."/>
            <person name="Adisakwattana P."/>
            <person name="Gasser R.B."/>
            <person name="Hernandez-Gonzalez A."/>
            <person name="Young N.D."/>
            <person name="Perteguer M.J."/>
        </authorList>
    </citation>
    <scope>NUCLEOTIDE SEQUENCE [LARGE SCALE GENOMIC DNA]</scope>
    <source>
        <strain evidence="2">AL3</strain>
        <tissue evidence="2">Liver</tissue>
    </source>
</reference>
<feature type="compositionally biased region" description="Basic and acidic residues" evidence="1">
    <location>
        <begin position="137"/>
        <end position="147"/>
    </location>
</feature>
<comment type="caution">
    <text evidence="2">The sequence shown here is derived from an EMBL/GenBank/DDBJ whole genome shotgun (WGS) entry which is preliminary data.</text>
</comment>
<evidence type="ECO:0000256" key="1">
    <source>
        <dbReference type="SAM" id="MobiDB-lite"/>
    </source>
</evidence>
<proteinExistence type="predicted"/>
<protein>
    <submittedName>
        <fullName evidence="2">Uncharacterized protein</fullName>
    </submittedName>
</protein>
<name>A0ABD6ETC5_9BILA</name>